<protein>
    <submittedName>
        <fullName evidence="3">Uncharacterized protein LOC127751765</fullName>
    </submittedName>
</protein>
<gene>
    <name evidence="3" type="primary">LOC127751765</name>
</gene>
<evidence type="ECO:0000256" key="1">
    <source>
        <dbReference type="SAM" id="MobiDB-lite"/>
    </source>
</evidence>
<dbReference type="KEGG" id="foc:127751765"/>
<proteinExistence type="predicted"/>
<evidence type="ECO:0000313" key="2">
    <source>
        <dbReference type="Proteomes" id="UP000504606"/>
    </source>
</evidence>
<sequence>MIKSLTAVATSTPIANHAPASVKSVKQEPAASSKVAPDTSSSDDSSSSDDETPKKVKSSATSDNVHMEDEQDYSEKSDSEKNCDGEKKSADGEKKSADGEKKSADGEKKSADDLAVEMKKDPAADLHPPPEPRSGS</sequence>
<dbReference type="GeneID" id="127751765"/>
<name>A0A9C6XUE5_FRAOC</name>
<accession>A0A9C6XUE5</accession>
<feature type="compositionally biased region" description="Basic and acidic residues" evidence="1">
    <location>
        <begin position="65"/>
        <end position="130"/>
    </location>
</feature>
<keyword evidence="2" id="KW-1185">Reference proteome</keyword>
<evidence type="ECO:0000313" key="3">
    <source>
        <dbReference type="RefSeq" id="XP_052131759.1"/>
    </source>
</evidence>
<dbReference type="RefSeq" id="XP_052131759.1">
    <property type="nucleotide sequence ID" value="XM_052275799.1"/>
</dbReference>
<dbReference type="AlphaFoldDB" id="A0A9C6XUE5"/>
<organism evidence="2 3">
    <name type="scientific">Frankliniella occidentalis</name>
    <name type="common">Western flower thrips</name>
    <name type="synonym">Euthrips occidentalis</name>
    <dbReference type="NCBI Taxonomy" id="133901"/>
    <lineage>
        <taxon>Eukaryota</taxon>
        <taxon>Metazoa</taxon>
        <taxon>Ecdysozoa</taxon>
        <taxon>Arthropoda</taxon>
        <taxon>Hexapoda</taxon>
        <taxon>Insecta</taxon>
        <taxon>Pterygota</taxon>
        <taxon>Neoptera</taxon>
        <taxon>Paraneoptera</taxon>
        <taxon>Thysanoptera</taxon>
        <taxon>Terebrantia</taxon>
        <taxon>Thripoidea</taxon>
        <taxon>Thripidae</taxon>
        <taxon>Frankliniella</taxon>
    </lineage>
</organism>
<feature type="region of interest" description="Disordered" evidence="1">
    <location>
        <begin position="1"/>
        <end position="136"/>
    </location>
</feature>
<dbReference type="Proteomes" id="UP000504606">
    <property type="component" value="Unplaced"/>
</dbReference>
<reference evidence="3" key="1">
    <citation type="submission" date="2025-08" db="UniProtKB">
        <authorList>
            <consortium name="RefSeq"/>
        </authorList>
    </citation>
    <scope>IDENTIFICATION</scope>
    <source>
        <tissue evidence="3">Whole organism</tissue>
    </source>
</reference>